<dbReference type="AlphaFoldDB" id="H1DHQ6"/>
<name>H1DHQ6_9BACT</name>
<evidence type="ECO:0000313" key="3">
    <source>
        <dbReference type="Proteomes" id="UP000004892"/>
    </source>
</evidence>
<gene>
    <name evidence="2" type="ORF">HMPREF9449_01792</name>
</gene>
<feature type="compositionally biased region" description="Polar residues" evidence="1">
    <location>
        <begin position="130"/>
        <end position="144"/>
    </location>
</feature>
<keyword evidence="3" id="KW-1185">Reference proteome</keyword>
<organism evidence="2 3">
    <name type="scientific">Odoribacter laneus YIT 12061</name>
    <dbReference type="NCBI Taxonomy" id="742817"/>
    <lineage>
        <taxon>Bacteria</taxon>
        <taxon>Pseudomonadati</taxon>
        <taxon>Bacteroidota</taxon>
        <taxon>Bacteroidia</taxon>
        <taxon>Bacteroidales</taxon>
        <taxon>Odoribacteraceae</taxon>
        <taxon>Odoribacter</taxon>
    </lineage>
</organism>
<dbReference type="EMBL" id="ADMC01000023">
    <property type="protein sequence ID" value="EHP47185.1"/>
    <property type="molecule type" value="Genomic_DNA"/>
</dbReference>
<dbReference type="GeneID" id="98069355"/>
<dbReference type="PATRIC" id="fig|742817.3.peg.1906"/>
<comment type="caution">
    <text evidence="2">The sequence shown here is derived from an EMBL/GenBank/DDBJ whole genome shotgun (WGS) entry which is preliminary data.</text>
</comment>
<dbReference type="HOGENOM" id="CLU_642256_0_0_10"/>
<protein>
    <submittedName>
        <fullName evidence="2">Uncharacterized protein</fullName>
    </submittedName>
</protein>
<accession>H1DHQ6</accession>
<proteinExistence type="predicted"/>
<dbReference type="Proteomes" id="UP000004892">
    <property type="component" value="Unassembled WGS sequence"/>
</dbReference>
<evidence type="ECO:0000256" key="1">
    <source>
        <dbReference type="SAM" id="MobiDB-lite"/>
    </source>
</evidence>
<feature type="region of interest" description="Disordered" evidence="1">
    <location>
        <begin position="130"/>
        <end position="177"/>
    </location>
</feature>
<dbReference type="RefSeq" id="WP_009136940.1">
    <property type="nucleotide sequence ID" value="NZ_JH594596.1"/>
</dbReference>
<dbReference type="STRING" id="742817.HMPREF9449_01792"/>
<sequence length="427" mass="48823">MEEKQVEDICIYLKGEFLSWRDQYFFIENEWNRFGSGSGIFYEGTWHVLKDLQSQMEIFLLYCKQENIAVGELFPVVNKISFSEAEDSFSNGLFFYHPDGNLYIVCGENIRVVTKVDLLPYSKTLPPISSLPTNNGDVPTSQGDGSIYTERDDNPQIGGGIENPDPVDPVDPEDPSAELKTISVSDRIIVMKCTESYILVKYSFIHDDIKLVKFNNQWEVIGTWTYTGSSSSTSRIIKGDFCEAEGRIYLAYIRDNYVYVKGLNLDITSNAIFMEDVSSRLLFESPKISTGSVFWDDHYNNGKKLSTRELLFVYITGISLGVPKQQLRAVMYSNLLNTMREIGMNENLNFDEQNGFMSPICYEKSGFYVLSGDKLSQYTLTSGRDSAVLEKQFVCSFNFTERYFAQDLSDNYNVWEYIGDNYKMLTS</sequence>
<evidence type="ECO:0000313" key="2">
    <source>
        <dbReference type="EMBL" id="EHP47185.1"/>
    </source>
</evidence>
<reference evidence="2 3" key="1">
    <citation type="submission" date="2012-01" db="EMBL/GenBank/DDBJ databases">
        <title>The Genome Sequence of Odoribacter laneus YIT 12061.</title>
        <authorList>
            <consortium name="The Broad Institute Genome Sequencing Platform"/>
            <person name="Earl A."/>
            <person name="Ward D."/>
            <person name="Feldgarden M."/>
            <person name="Gevers D."/>
            <person name="Morotomi M."/>
            <person name="Young S.K."/>
            <person name="Zeng Q."/>
            <person name="Gargeya S."/>
            <person name="Fitzgerald M."/>
            <person name="Haas B."/>
            <person name="Abouelleil A."/>
            <person name="Alvarado L."/>
            <person name="Arachchi H.M."/>
            <person name="Berlin A."/>
            <person name="Chapman S.B."/>
            <person name="Gearin G."/>
            <person name="Goldberg J."/>
            <person name="Griggs A."/>
            <person name="Gujja S."/>
            <person name="Hansen M."/>
            <person name="Heiman D."/>
            <person name="Howarth C."/>
            <person name="Larimer J."/>
            <person name="Lui A."/>
            <person name="MacDonald P.J.P."/>
            <person name="McCowen C."/>
            <person name="Montmayeur A."/>
            <person name="Murphy C."/>
            <person name="Neiman D."/>
            <person name="Pearson M."/>
            <person name="Priest M."/>
            <person name="Roberts A."/>
            <person name="Saif S."/>
            <person name="Shea T."/>
            <person name="Sisk P."/>
            <person name="Stolte C."/>
            <person name="Sykes S."/>
            <person name="Wortman J."/>
            <person name="Nusbaum C."/>
            <person name="Birren B."/>
        </authorList>
    </citation>
    <scope>NUCLEOTIDE SEQUENCE [LARGE SCALE GENOMIC DNA]</scope>
    <source>
        <strain evidence="2 3">YIT 12061</strain>
    </source>
</reference>